<dbReference type="OrthoDB" id="8062037at2759"/>
<dbReference type="PANTHER" id="PTHR46798">
    <property type="entry name" value="OS09G0511500 PROTEIN"/>
    <property type="match status" value="1"/>
</dbReference>
<dbReference type="EMBL" id="QEFC01003444">
    <property type="protein sequence ID" value="KAE9448210.1"/>
    <property type="molecule type" value="Genomic_DNA"/>
</dbReference>
<proteinExistence type="predicted"/>
<evidence type="ECO:0000313" key="2">
    <source>
        <dbReference type="EMBL" id="KAE9448210.1"/>
    </source>
</evidence>
<accession>A0A6A4KRL1</accession>
<dbReference type="GO" id="GO:0004842">
    <property type="term" value="F:ubiquitin-protein transferase activity"/>
    <property type="evidence" value="ECO:0007669"/>
    <property type="project" value="InterPro"/>
</dbReference>
<feature type="compositionally biased region" description="Polar residues" evidence="1">
    <location>
        <begin position="497"/>
        <end position="509"/>
    </location>
</feature>
<dbReference type="PANTHER" id="PTHR46798:SF3">
    <property type="entry name" value="RING FINGER FAMILY PROTEIN"/>
    <property type="match status" value="1"/>
</dbReference>
<dbReference type="InterPro" id="IPR044274">
    <property type="entry name" value="RFI2"/>
</dbReference>
<keyword evidence="3" id="KW-1185">Reference proteome</keyword>
<evidence type="ECO:0008006" key="4">
    <source>
        <dbReference type="Google" id="ProtNLM"/>
    </source>
</evidence>
<protein>
    <recommendedName>
        <fullName evidence="4">RING-type domain-containing protein</fullName>
    </recommendedName>
</protein>
<sequence length="569" mass="62823">MGLEDSDLLDEGGKASAVSCSICLEAVTDNGARSWAKLQCGHEFHLDYLRVEYDECLPGSGRQSYLVQLLCFAFLCSSWLFFLLLSDCIGSAFNSKGAMQCPNCRKVEKGQWLYAGGYRPLSEFSMDDWAHDEDLYDLSYSEMVKSTFLVYADSECWCRPENFTSSYVELPISYMNIALKKVQKTNEREQKTEHAVATTIVLALFVYPTKGHRPPCKLLEVDEEFPEDAISFGVHWCPFSGLTRLHSSFDEGEFSSNAYHDLLGQHAIFAEHAGVSSTAHHCPYVAYLGPIHPSSSNSSGSVSDGSSFNSQWNGPSVPSEMPPSYGFPSMDVNYHSWDHHSSPFPPLSSRVGGADQPSVPSVTHRPARPNSEVQRSGSFIHPFLVGHRIVFIRSTFSAWHKLTTKYTCCSSAARVGSSISSSMIPPYPGSAARARDRVQALQAYFQQPTNSPAVRNAPLISGTRRSSSSHRGMAQVPPVASSSDSANGFYFFPSASSGRNFQESENPPSNRFHAWERDHSTSFSSNQADRDPVWGPFHQAGGGSDTAATRPTSFRQRYGSERMPSQNRS</sequence>
<feature type="region of interest" description="Disordered" evidence="1">
    <location>
        <begin position="345"/>
        <end position="373"/>
    </location>
</feature>
<evidence type="ECO:0000313" key="3">
    <source>
        <dbReference type="Proteomes" id="UP000428333"/>
    </source>
</evidence>
<name>A0A6A4KRL1_9ERIC</name>
<feature type="region of interest" description="Disordered" evidence="1">
    <location>
        <begin position="296"/>
        <end position="320"/>
    </location>
</feature>
<feature type="compositionally biased region" description="Low complexity" evidence="1">
    <location>
        <begin position="296"/>
        <end position="310"/>
    </location>
</feature>
<feature type="region of interest" description="Disordered" evidence="1">
    <location>
        <begin position="452"/>
        <end position="483"/>
    </location>
</feature>
<feature type="non-terminal residue" evidence="2">
    <location>
        <position position="1"/>
    </location>
</feature>
<gene>
    <name evidence="2" type="ORF">C3L33_19900</name>
</gene>
<dbReference type="SUPFAM" id="SSF57850">
    <property type="entry name" value="RING/U-box"/>
    <property type="match status" value="1"/>
</dbReference>
<dbReference type="CDD" id="cd16448">
    <property type="entry name" value="RING-H2"/>
    <property type="match status" value="1"/>
</dbReference>
<reference evidence="2 3" key="1">
    <citation type="journal article" date="2019" name="Genome Biol. Evol.">
        <title>The Rhododendron genome and chromosomal organization provide insight into shared whole-genome duplications across the heath family (Ericaceae).</title>
        <authorList>
            <person name="Soza V.L."/>
            <person name="Lindsley D."/>
            <person name="Waalkes A."/>
            <person name="Ramage E."/>
            <person name="Patwardhan R.P."/>
            <person name="Burton J.N."/>
            <person name="Adey A."/>
            <person name="Kumar A."/>
            <person name="Qiu R."/>
            <person name="Shendure J."/>
            <person name="Hall B."/>
        </authorList>
    </citation>
    <scope>NUCLEOTIDE SEQUENCE [LARGE SCALE GENOMIC DNA]</scope>
    <source>
        <strain evidence="2">RSF 1966-606</strain>
    </source>
</reference>
<comment type="caution">
    <text evidence="2">The sequence shown here is derived from an EMBL/GenBank/DDBJ whole genome shotgun (WGS) entry which is preliminary data.</text>
</comment>
<organism evidence="2 3">
    <name type="scientific">Rhododendron williamsianum</name>
    <dbReference type="NCBI Taxonomy" id="262921"/>
    <lineage>
        <taxon>Eukaryota</taxon>
        <taxon>Viridiplantae</taxon>
        <taxon>Streptophyta</taxon>
        <taxon>Embryophyta</taxon>
        <taxon>Tracheophyta</taxon>
        <taxon>Spermatophyta</taxon>
        <taxon>Magnoliopsida</taxon>
        <taxon>eudicotyledons</taxon>
        <taxon>Gunneridae</taxon>
        <taxon>Pentapetalae</taxon>
        <taxon>asterids</taxon>
        <taxon>Ericales</taxon>
        <taxon>Ericaceae</taxon>
        <taxon>Ericoideae</taxon>
        <taxon>Rhodoreae</taxon>
        <taxon>Rhododendron</taxon>
    </lineage>
</organism>
<evidence type="ECO:0000256" key="1">
    <source>
        <dbReference type="SAM" id="MobiDB-lite"/>
    </source>
</evidence>
<dbReference type="Proteomes" id="UP000428333">
    <property type="component" value="Linkage Group LG12"/>
</dbReference>
<feature type="compositionally biased region" description="Polar residues" evidence="1">
    <location>
        <begin position="546"/>
        <end position="555"/>
    </location>
</feature>
<dbReference type="Gene3D" id="3.30.40.10">
    <property type="entry name" value="Zinc/RING finger domain, C3HC4 (zinc finger)"/>
    <property type="match status" value="1"/>
</dbReference>
<dbReference type="InterPro" id="IPR013083">
    <property type="entry name" value="Znf_RING/FYVE/PHD"/>
</dbReference>
<feature type="region of interest" description="Disordered" evidence="1">
    <location>
        <begin position="497"/>
        <end position="569"/>
    </location>
</feature>
<dbReference type="AlphaFoldDB" id="A0A6A4KRL1"/>